<name>A0A0C2JSP3_THEKT</name>
<dbReference type="InterPro" id="IPR043128">
    <property type="entry name" value="Rev_trsase/Diguanyl_cyclase"/>
</dbReference>
<dbReference type="EMBL" id="JWZT01001221">
    <property type="protein sequence ID" value="KII72443.1"/>
    <property type="molecule type" value="Genomic_DNA"/>
</dbReference>
<organism evidence="2 3">
    <name type="scientific">Thelohanellus kitauei</name>
    <name type="common">Myxosporean</name>
    <dbReference type="NCBI Taxonomy" id="669202"/>
    <lineage>
        <taxon>Eukaryota</taxon>
        <taxon>Metazoa</taxon>
        <taxon>Cnidaria</taxon>
        <taxon>Myxozoa</taxon>
        <taxon>Myxosporea</taxon>
        <taxon>Bivalvulida</taxon>
        <taxon>Platysporina</taxon>
        <taxon>Myxobolidae</taxon>
        <taxon>Thelohanellus</taxon>
    </lineage>
</organism>
<dbReference type="AlphaFoldDB" id="A0A0C2JSP3"/>
<dbReference type="SUPFAM" id="SSF56672">
    <property type="entry name" value="DNA/RNA polymerases"/>
    <property type="match status" value="1"/>
</dbReference>
<dbReference type="InterPro" id="IPR000477">
    <property type="entry name" value="RT_dom"/>
</dbReference>
<feature type="domain" description="Reverse transcriptase" evidence="1">
    <location>
        <begin position="1"/>
        <end position="121"/>
    </location>
</feature>
<keyword evidence="3" id="KW-1185">Reference proteome</keyword>
<dbReference type="Gene3D" id="3.10.10.10">
    <property type="entry name" value="HIV Type 1 Reverse Transcriptase, subunit A, domain 1"/>
    <property type="match status" value="1"/>
</dbReference>
<dbReference type="PANTHER" id="PTHR37984">
    <property type="entry name" value="PROTEIN CBG26694"/>
    <property type="match status" value="1"/>
</dbReference>
<dbReference type="Proteomes" id="UP000031668">
    <property type="component" value="Unassembled WGS sequence"/>
</dbReference>
<gene>
    <name evidence="2" type="ORF">RF11_16494</name>
</gene>
<accession>A0A0C2JSP3</accession>
<reference evidence="2 3" key="1">
    <citation type="journal article" date="2014" name="Genome Biol. Evol.">
        <title>The genome of the myxosporean Thelohanellus kitauei shows adaptations to nutrient acquisition within its fish host.</title>
        <authorList>
            <person name="Yang Y."/>
            <person name="Xiong J."/>
            <person name="Zhou Z."/>
            <person name="Huo F."/>
            <person name="Miao W."/>
            <person name="Ran C."/>
            <person name="Liu Y."/>
            <person name="Zhang J."/>
            <person name="Feng J."/>
            <person name="Wang M."/>
            <person name="Wang M."/>
            <person name="Wang L."/>
            <person name="Yao B."/>
        </authorList>
    </citation>
    <scope>NUCLEOTIDE SEQUENCE [LARGE SCALE GENOMIC DNA]</scope>
    <source>
        <strain evidence="2">Wuqing</strain>
    </source>
</reference>
<dbReference type="InterPro" id="IPR050951">
    <property type="entry name" value="Retrovirus_Pol_polyprotein"/>
</dbReference>
<dbReference type="PROSITE" id="PS50878">
    <property type="entry name" value="RT_POL"/>
    <property type="match status" value="1"/>
</dbReference>
<dbReference type="Pfam" id="PF00078">
    <property type="entry name" value="RVT_1"/>
    <property type="match status" value="1"/>
</dbReference>
<comment type="caution">
    <text evidence="2">The sequence shown here is derived from an EMBL/GenBank/DDBJ whole genome shotgun (WGS) entry which is preliminary data.</text>
</comment>
<dbReference type="OrthoDB" id="5858710at2759"/>
<evidence type="ECO:0000259" key="1">
    <source>
        <dbReference type="PROSITE" id="PS50878"/>
    </source>
</evidence>
<evidence type="ECO:0000313" key="3">
    <source>
        <dbReference type="Proteomes" id="UP000031668"/>
    </source>
</evidence>
<protein>
    <recommendedName>
        <fullName evidence="1">Reverse transcriptase domain-containing protein</fullName>
    </recommendedName>
</protein>
<dbReference type="Gene3D" id="3.30.70.270">
    <property type="match status" value="1"/>
</dbReference>
<dbReference type="InterPro" id="IPR043502">
    <property type="entry name" value="DNA/RNA_pol_sf"/>
</dbReference>
<sequence length="121" mass="13991">MWEYDAPNTINRLLSQLDVPSPSDYGLYEKSLCRVGKEDYLNDEVIINKFLNNIPYPNSTFRDIVNKIQGGRTFSVIDLKDEYLQVRMDTDSSKLLKISTHRGFFKYNRLPYGVSSAPAIF</sequence>
<proteinExistence type="predicted"/>
<dbReference type="PANTHER" id="PTHR37984:SF5">
    <property type="entry name" value="PROTEIN NYNRIN-LIKE"/>
    <property type="match status" value="1"/>
</dbReference>
<evidence type="ECO:0000313" key="2">
    <source>
        <dbReference type="EMBL" id="KII72443.1"/>
    </source>
</evidence>